<dbReference type="Proteomes" id="UP000277204">
    <property type="component" value="Unassembled WGS sequence"/>
</dbReference>
<proteinExistence type="predicted"/>
<evidence type="ECO:0000313" key="2">
    <source>
        <dbReference type="Proteomes" id="UP000277204"/>
    </source>
</evidence>
<reference evidence="1 2" key="1">
    <citation type="submission" date="2018-11" db="EMBL/GenBank/DDBJ databases">
        <authorList>
            <consortium name="Pathogen Informatics"/>
        </authorList>
    </citation>
    <scope>NUCLEOTIDE SEQUENCE [LARGE SCALE GENOMIC DNA]</scope>
    <source>
        <strain evidence="1 2">Zambia</strain>
    </source>
</reference>
<accession>A0A183LJT8</accession>
<dbReference type="AlphaFoldDB" id="A0A183LJT8"/>
<dbReference type="PANTHER" id="PTHR47027:SF25">
    <property type="entry name" value="REVERSE TRANSCRIPTASE DOMAIN-CONTAINING PROTEIN"/>
    <property type="match status" value="1"/>
</dbReference>
<protein>
    <submittedName>
        <fullName evidence="1">Uncharacterized protein</fullName>
    </submittedName>
</protein>
<evidence type="ECO:0000313" key="1">
    <source>
        <dbReference type="EMBL" id="VDO59896.1"/>
    </source>
</evidence>
<sequence length="134" mass="15087">MHSYLQIKTASVSAVSASVGLNIHEGKTKVLKYNTENTNPITIDDETLEHVESFTYLGNIIDEQGGSDADVKVRIGKTTKAFLQLNNICNSKQLSVNQYQSENLQYECQGSQFYCTELKLGELQQPASRRYKYL</sequence>
<dbReference type="PANTHER" id="PTHR47027">
    <property type="entry name" value="REVERSE TRANSCRIPTASE DOMAIN-CONTAINING PROTEIN"/>
    <property type="match status" value="1"/>
</dbReference>
<gene>
    <name evidence="1" type="ORF">SMRZ_LOCUS4063</name>
</gene>
<name>A0A183LJT8_9TREM</name>
<dbReference type="EMBL" id="UZAI01001246">
    <property type="protein sequence ID" value="VDO59896.1"/>
    <property type="molecule type" value="Genomic_DNA"/>
</dbReference>
<organism evidence="1 2">
    <name type="scientific">Schistosoma margrebowiei</name>
    <dbReference type="NCBI Taxonomy" id="48269"/>
    <lineage>
        <taxon>Eukaryota</taxon>
        <taxon>Metazoa</taxon>
        <taxon>Spiralia</taxon>
        <taxon>Lophotrochozoa</taxon>
        <taxon>Platyhelminthes</taxon>
        <taxon>Trematoda</taxon>
        <taxon>Digenea</taxon>
        <taxon>Strigeidida</taxon>
        <taxon>Schistosomatoidea</taxon>
        <taxon>Schistosomatidae</taxon>
        <taxon>Schistosoma</taxon>
    </lineage>
</organism>
<keyword evidence="2" id="KW-1185">Reference proteome</keyword>